<name>A0ABS4D487_9CHLR</name>
<organism evidence="1 2">
    <name type="scientific">Candidatus Chloroploca mongolica</name>
    <dbReference type="NCBI Taxonomy" id="2528176"/>
    <lineage>
        <taxon>Bacteria</taxon>
        <taxon>Bacillati</taxon>
        <taxon>Chloroflexota</taxon>
        <taxon>Chloroflexia</taxon>
        <taxon>Chloroflexales</taxon>
        <taxon>Chloroflexineae</taxon>
        <taxon>Oscillochloridaceae</taxon>
        <taxon>Candidatus Chloroploca</taxon>
    </lineage>
</organism>
<keyword evidence="2" id="KW-1185">Reference proteome</keyword>
<gene>
    <name evidence="1" type="ORF">EYB53_000860</name>
</gene>
<comment type="caution">
    <text evidence="1">The sequence shown here is derived from an EMBL/GenBank/DDBJ whole genome shotgun (WGS) entry which is preliminary data.</text>
</comment>
<protein>
    <submittedName>
        <fullName evidence="1">Uncharacterized protein</fullName>
    </submittedName>
</protein>
<dbReference type="RefSeq" id="WP_135475741.1">
    <property type="nucleotide sequence ID" value="NZ_SIJK02000001.1"/>
</dbReference>
<evidence type="ECO:0000313" key="2">
    <source>
        <dbReference type="Proteomes" id="UP001193081"/>
    </source>
</evidence>
<proteinExistence type="predicted"/>
<dbReference type="EMBL" id="SIJK02000001">
    <property type="protein sequence ID" value="MBP1464246.1"/>
    <property type="molecule type" value="Genomic_DNA"/>
</dbReference>
<dbReference type="Proteomes" id="UP001193081">
    <property type="component" value="Unassembled WGS sequence"/>
</dbReference>
<evidence type="ECO:0000313" key="1">
    <source>
        <dbReference type="EMBL" id="MBP1464246.1"/>
    </source>
</evidence>
<dbReference type="InterPro" id="IPR029044">
    <property type="entry name" value="Nucleotide-diphossugar_trans"/>
</dbReference>
<reference evidence="1 2" key="1">
    <citation type="submission" date="2021-03" db="EMBL/GenBank/DDBJ databases">
        <authorList>
            <person name="Grouzdev D.S."/>
        </authorList>
    </citation>
    <scope>NUCLEOTIDE SEQUENCE [LARGE SCALE GENOMIC DNA]</scope>
    <source>
        <strain evidence="1 2">M50-1</strain>
    </source>
</reference>
<sequence length="81" mass="8928">MKAGRVVLEQPEAQGGVGLTTPVVLIIFNRPELVQQVWQVLRAVRPSRLFIIADGPRLDHPEDAALCAACRAIVEQVDWPC</sequence>
<dbReference type="Gene3D" id="3.90.550.10">
    <property type="entry name" value="Spore Coat Polysaccharide Biosynthesis Protein SpsA, Chain A"/>
    <property type="match status" value="1"/>
</dbReference>
<accession>A0ABS4D487</accession>